<organism evidence="1 2">
    <name type="scientific">Halomonas organivorans</name>
    <dbReference type="NCBI Taxonomy" id="257772"/>
    <lineage>
        <taxon>Bacteria</taxon>
        <taxon>Pseudomonadati</taxon>
        <taxon>Pseudomonadota</taxon>
        <taxon>Gammaproteobacteria</taxon>
        <taxon>Oceanospirillales</taxon>
        <taxon>Halomonadaceae</taxon>
        <taxon>Halomonas</taxon>
    </lineage>
</organism>
<dbReference type="Proteomes" id="UP000525987">
    <property type="component" value="Unassembled WGS sequence"/>
</dbReference>
<name>A0A7W5G7P3_9GAMM</name>
<reference evidence="1 2" key="1">
    <citation type="submission" date="2020-08" db="EMBL/GenBank/DDBJ databases">
        <title>Genomic Encyclopedia of Type Strains, Phase III (KMG-III): the genomes of soil and plant-associated and newly described type strains.</title>
        <authorList>
            <person name="Whitman W."/>
        </authorList>
    </citation>
    <scope>NUCLEOTIDE SEQUENCE [LARGE SCALE GENOMIC DNA]</scope>
    <source>
        <strain evidence="1 2">CECT 5995</strain>
    </source>
</reference>
<comment type="caution">
    <text evidence="1">The sequence shown here is derived from an EMBL/GenBank/DDBJ whole genome shotgun (WGS) entry which is preliminary data.</text>
</comment>
<dbReference type="AlphaFoldDB" id="A0A7W5G7P3"/>
<accession>A0A7W5G7P3</accession>
<dbReference type="EMBL" id="JACHXM010000026">
    <property type="protein sequence ID" value="MBB3142731.1"/>
    <property type="molecule type" value="Genomic_DNA"/>
</dbReference>
<evidence type="ECO:0000313" key="1">
    <source>
        <dbReference type="EMBL" id="MBB3142731.1"/>
    </source>
</evidence>
<gene>
    <name evidence="1" type="ORF">FHR96_003632</name>
</gene>
<protein>
    <submittedName>
        <fullName evidence="1">Uncharacterized protein</fullName>
    </submittedName>
</protein>
<proteinExistence type="predicted"/>
<evidence type="ECO:0000313" key="2">
    <source>
        <dbReference type="Proteomes" id="UP000525987"/>
    </source>
</evidence>
<dbReference type="RefSeq" id="WP_183389095.1">
    <property type="nucleotide sequence ID" value="NZ_JACHXM010000026.1"/>
</dbReference>
<keyword evidence="2" id="KW-1185">Reference proteome</keyword>
<sequence length="49" mass="5384">MVADLDWASAQPFDEIIAAKAVILVTAQPEYGPDLADNTRAQMPETMDY</sequence>